<accession>A0AAP5H7K9</accession>
<dbReference type="RefSeq" id="WP_310144962.1">
    <property type="nucleotide sequence ID" value="NZ_JAVDTR010000018.1"/>
</dbReference>
<evidence type="ECO:0000313" key="1">
    <source>
        <dbReference type="EMBL" id="MDR6726521.1"/>
    </source>
</evidence>
<name>A0AAP5H7K9_PAEAM</name>
<dbReference type="Proteomes" id="UP001254832">
    <property type="component" value="Unassembled WGS sequence"/>
</dbReference>
<organism evidence="1 2">
    <name type="scientific">Paenibacillus amylolyticus</name>
    <dbReference type="NCBI Taxonomy" id="1451"/>
    <lineage>
        <taxon>Bacteria</taxon>
        <taxon>Bacillati</taxon>
        <taxon>Bacillota</taxon>
        <taxon>Bacilli</taxon>
        <taxon>Bacillales</taxon>
        <taxon>Paenibacillaceae</taxon>
        <taxon>Paenibacillus</taxon>
    </lineage>
</organism>
<comment type="caution">
    <text evidence="1">The sequence shown here is derived from an EMBL/GenBank/DDBJ whole genome shotgun (WGS) entry which is preliminary data.</text>
</comment>
<dbReference type="EMBL" id="JAVDTR010000018">
    <property type="protein sequence ID" value="MDR6726521.1"/>
    <property type="molecule type" value="Genomic_DNA"/>
</dbReference>
<reference evidence="1" key="1">
    <citation type="submission" date="2023-07" db="EMBL/GenBank/DDBJ databases">
        <title>Sorghum-associated microbial communities from plants grown in Nebraska, USA.</title>
        <authorList>
            <person name="Schachtman D."/>
        </authorList>
    </citation>
    <scope>NUCLEOTIDE SEQUENCE</scope>
    <source>
        <strain evidence="1">BE80</strain>
    </source>
</reference>
<gene>
    <name evidence="1" type="ORF">J2W91_005042</name>
</gene>
<sequence length="166" mass="18643">MWVHAHNKRNQAANQAKAIRNSNKGMQGLLKQSDPILNTFVLQHETSRDMKVMVNPKSNIVYYANSSKYFCTGCIYDETTYTKGKTDAIMGKIASQLMSLASRETKTPTGDAIYLVASLFGNVEVSERGTVTTMIYVTNPKGYIMQSVIVTYEGKPTAWTGWRTYY</sequence>
<dbReference type="AlphaFoldDB" id="A0AAP5H7K9"/>
<proteinExistence type="predicted"/>
<protein>
    <submittedName>
        <fullName evidence="1">Uncharacterized protein</fullName>
    </submittedName>
</protein>
<evidence type="ECO:0000313" key="2">
    <source>
        <dbReference type="Proteomes" id="UP001254832"/>
    </source>
</evidence>